<dbReference type="SMART" id="SM00249">
    <property type="entry name" value="PHD"/>
    <property type="match status" value="3"/>
</dbReference>
<reference evidence="24 25" key="1">
    <citation type="submission" date="2022-12" db="EMBL/GenBank/DDBJ databases">
        <title>Chromosome-level genome of Tegillarca granosa.</title>
        <authorList>
            <person name="Kim J."/>
        </authorList>
    </citation>
    <scope>NUCLEOTIDE SEQUENCE [LARGE SCALE GENOMIC DNA]</scope>
    <source>
        <strain evidence="24">Teg-2019</strain>
        <tissue evidence="24">Adductor muscle</tissue>
    </source>
</reference>
<keyword evidence="6" id="KW-0677">Repeat</keyword>
<comment type="cofactor">
    <cofactor evidence="1">
        <name>Fe(2+)</name>
        <dbReference type="ChEBI" id="CHEBI:29033"/>
    </cofactor>
</comment>
<dbReference type="EMBL" id="JARBDR010000918">
    <property type="protein sequence ID" value="KAJ8302371.1"/>
    <property type="molecule type" value="Genomic_DNA"/>
</dbReference>
<dbReference type="CDD" id="cd15605">
    <property type="entry name" value="PHD1_Lid_like"/>
    <property type="match status" value="1"/>
</dbReference>
<feature type="domain" description="PHD-type" evidence="19">
    <location>
        <begin position="1347"/>
        <end position="1409"/>
    </location>
</feature>
<keyword evidence="8" id="KW-0862">Zinc</keyword>
<feature type="transmembrane region" description="Helical" evidence="18">
    <location>
        <begin position="2116"/>
        <end position="2135"/>
    </location>
</feature>
<feature type="domain" description="HTH CENPB-type" evidence="23">
    <location>
        <begin position="927"/>
        <end position="999"/>
    </location>
</feature>
<dbReference type="Gene3D" id="1.10.10.60">
    <property type="entry name" value="Homeodomain-like"/>
    <property type="match status" value="1"/>
</dbReference>
<keyword evidence="10" id="KW-0223">Dioxygenase</keyword>
<dbReference type="SUPFAM" id="SSF46689">
    <property type="entry name" value="Homeodomain-like"/>
    <property type="match status" value="1"/>
</dbReference>
<evidence type="ECO:0000256" key="15">
    <source>
        <dbReference type="ARBA" id="ARBA00048734"/>
    </source>
</evidence>
<dbReference type="InterPro" id="IPR011011">
    <property type="entry name" value="Znf_FYVE_PHD"/>
</dbReference>
<dbReference type="CDD" id="cd16864">
    <property type="entry name" value="ARID_JARID"/>
    <property type="match status" value="1"/>
</dbReference>
<keyword evidence="13" id="KW-0238">DNA-binding</keyword>
<feature type="domain" description="JmjC" evidence="22">
    <location>
        <begin position="380"/>
        <end position="565"/>
    </location>
</feature>
<evidence type="ECO:0000259" key="21">
    <source>
        <dbReference type="PROSITE" id="PS51183"/>
    </source>
</evidence>
<evidence type="ECO:0000256" key="11">
    <source>
        <dbReference type="ARBA" id="ARBA00023002"/>
    </source>
</evidence>
<protein>
    <recommendedName>
        <fullName evidence="4">[histone H3]-trimethyl-L-lysine(4) demethylase</fullName>
        <ecNumber evidence="4">1.14.11.67</ecNumber>
    </recommendedName>
</protein>
<keyword evidence="12" id="KW-0408">Iron</keyword>
<feature type="region of interest" description="Disordered" evidence="17">
    <location>
        <begin position="1515"/>
        <end position="1551"/>
    </location>
</feature>
<evidence type="ECO:0000256" key="14">
    <source>
        <dbReference type="ARBA" id="ARBA00023242"/>
    </source>
</evidence>
<dbReference type="Pfam" id="PF00628">
    <property type="entry name" value="PHD"/>
    <property type="match status" value="3"/>
</dbReference>
<keyword evidence="18" id="KW-0472">Membrane</keyword>
<dbReference type="InterPro" id="IPR019787">
    <property type="entry name" value="Znf_PHD-finger"/>
</dbReference>
<dbReference type="PROSITE" id="PS51184">
    <property type="entry name" value="JMJC"/>
    <property type="match status" value="1"/>
</dbReference>
<dbReference type="SUPFAM" id="SSF57903">
    <property type="entry name" value="FYVE/PHD zinc finger"/>
    <property type="match status" value="3"/>
</dbReference>
<dbReference type="PANTHER" id="PTHR10694">
    <property type="entry name" value="LYSINE-SPECIFIC DEMETHYLASE"/>
    <property type="match status" value="1"/>
</dbReference>
<evidence type="ECO:0000256" key="4">
    <source>
        <dbReference type="ARBA" id="ARBA00012902"/>
    </source>
</evidence>
<dbReference type="SMART" id="SM00558">
    <property type="entry name" value="JmjC"/>
    <property type="match status" value="1"/>
</dbReference>
<feature type="region of interest" description="Disordered" evidence="17">
    <location>
        <begin position="1568"/>
        <end position="1594"/>
    </location>
</feature>
<evidence type="ECO:0000256" key="3">
    <source>
        <dbReference type="ARBA" id="ARBA00006801"/>
    </source>
</evidence>
<comment type="catalytic activity">
    <reaction evidence="15">
        <text>N(6),N(6),N(6)-trimethyl-L-lysyl(4)-[histone H3] + 3 2-oxoglutarate + 3 O2 = L-lysyl(4)-[histone H3] + 3 formaldehyde + 3 succinate + 3 CO2</text>
        <dbReference type="Rhea" id="RHEA:60208"/>
        <dbReference type="Rhea" id="RHEA-COMP:15537"/>
        <dbReference type="Rhea" id="RHEA-COMP:15547"/>
        <dbReference type="ChEBI" id="CHEBI:15379"/>
        <dbReference type="ChEBI" id="CHEBI:16526"/>
        <dbReference type="ChEBI" id="CHEBI:16810"/>
        <dbReference type="ChEBI" id="CHEBI:16842"/>
        <dbReference type="ChEBI" id="CHEBI:29969"/>
        <dbReference type="ChEBI" id="CHEBI:30031"/>
        <dbReference type="ChEBI" id="CHEBI:61961"/>
        <dbReference type="EC" id="1.14.11.67"/>
    </reaction>
</comment>
<comment type="subcellular location">
    <subcellularLocation>
        <location evidence="2">Nucleus</location>
    </subcellularLocation>
</comment>
<feature type="compositionally biased region" description="Low complexity" evidence="17">
    <location>
        <begin position="1570"/>
        <end position="1585"/>
    </location>
</feature>
<dbReference type="InterPro" id="IPR006600">
    <property type="entry name" value="HTH_CenpB_DNA-bd_dom"/>
</dbReference>
<organism evidence="24 25">
    <name type="scientific">Tegillarca granosa</name>
    <name type="common">Malaysian cockle</name>
    <name type="synonym">Anadara granosa</name>
    <dbReference type="NCBI Taxonomy" id="220873"/>
    <lineage>
        <taxon>Eukaryota</taxon>
        <taxon>Metazoa</taxon>
        <taxon>Spiralia</taxon>
        <taxon>Lophotrochozoa</taxon>
        <taxon>Mollusca</taxon>
        <taxon>Bivalvia</taxon>
        <taxon>Autobranchia</taxon>
        <taxon>Pteriomorphia</taxon>
        <taxon>Arcoida</taxon>
        <taxon>Arcoidea</taxon>
        <taxon>Arcidae</taxon>
        <taxon>Tegillarca</taxon>
    </lineage>
</organism>
<dbReference type="Pfam" id="PF21323">
    <property type="entry name" value="KDM5_C-hel"/>
    <property type="match status" value="1"/>
</dbReference>
<dbReference type="InterPro" id="IPR013083">
    <property type="entry name" value="Znf_RING/FYVE/PHD"/>
</dbReference>
<evidence type="ECO:0000256" key="7">
    <source>
        <dbReference type="ARBA" id="ARBA00022771"/>
    </source>
</evidence>
<keyword evidence="5" id="KW-0479">Metal-binding</keyword>
<feature type="compositionally biased region" description="Basic and acidic residues" evidence="17">
    <location>
        <begin position="1759"/>
        <end position="1776"/>
    </location>
</feature>
<dbReference type="Pfam" id="PF03221">
    <property type="entry name" value="HTH_Tnp_Tc5"/>
    <property type="match status" value="1"/>
</dbReference>
<dbReference type="InterPro" id="IPR003349">
    <property type="entry name" value="JmjN"/>
</dbReference>
<evidence type="ECO:0000259" key="20">
    <source>
        <dbReference type="PROSITE" id="PS51011"/>
    </source>
</evidence>
<dbReference type="Pfam" id="PF02375">
    <property type="entry name" value="JmjN"/>
    <property type="match status" value="1"/>
</dbReference>
<name>A0ABQ9ED69_TEGGR</name>
<feature type="domain" description="JmjN" evidence="21">
    <location>
        <begin position="23"/>
        <end position="64"/>
    </location>
</feature>
<feature type="region of interest" description="Disordered" evidence="17">
    <location>
        <begin position="1759"/>
        <end position="1794"/>
    </location>
</feature>
<dbReference type="SMART" id="SM01014">
    <property type="entry name" value="ARID"/>
    <property type="match status" value="1"/>
</dbReference>
<evidence type="ECO:0000256" key="12">
    <source>
        <dbReference type="ARBA" id="ARBA00023004"/>
    </source>
</evidence>
<comment type="similarity">
    <text evidence="3">Belongs to the JARID1 histone demethylase family.</text>
</comment>
<dbReference type="InterPro" id="IPR009057">
    <property type="entry name" value="Homeodomain-like_sf"/>
</dbReference>
<dbReference type="Proteomes" id="UP001217089">
    <property type="component" value="Unassembled WGS sequence"/>
</dbReference>
<feature type="region of interest" description="Disordered" evidence="17">
    <location>
        <begin position="1883"/>
        <end position="1952"/>
    </location>
</feature>
<keyword evidence="9" id="KW-0156">Chromatin regulator</keyword>
<gene>
    <name evidence="24" type="ORF">KUTeg_021358</name>
</gene>
<dbReference type="Gene3D" id="2.60.120.650">
    <property type="entry name" value="Cupin"/>
    <property type="match status" value="1"/>
</dbReference>
<evidence type="ECO:0000256" key="2">
    <source>
        <dbReference type="ARBA" id="ARBA00004123"/>
    </source>
</evidence>
<evidence type="ECO:0000256" key="1">
    <source>
        <dbReference type="ARBA" id="ARBA00001954"/>
    </source>
</evidence>
<dbReference type="Pfam" id="PF08429">
    <property type="entry name" value="PLU-1"/>
    <property type="match status" value="2"/>
</dbReference>
<dbReference type="PROSITE" id="PS01359">
    <property type="entry name" value="ZF_PHD_1"/>
    <property type="match status" value="2"/>
</dbReference>
<feature type="compositionally biased region" description="Low complexity" evidence="17">
    <location>
        <begin position="2025"/>
        <end position="2040"/>
    </location>
</feature>
<evidence type="ECO:0000256" key="16">
    <source>
        <dbReference type="PROSITE-ProRule" id="PRU00146"/>
    </source>
</evidence>
<feature type="region of interest" description="Disordered" evidence="17">
    <location>
        <begin position="187"/>
        <end position="206"/>
    </location>
</feature>
<dbReference type="SUPFAM" id="SSF51197">
    <property type="entry name" value="Clavaminate synthase-like"/>
    <property type="match status" value="1"/>
</dbReference>
<dbReference type="EC" id="1.14.11.67" evidence="4"/>
<evidence type="ECO:0000256" key="18">
    <source>
        <dbReference type="SAM" id="Phobius"/>
    </source>
</evidence>
<dbReference type="PROSITE" id="PS50016">
    <property type="entry name" value="ZF_PHD_2"/>
    <property type="match status" value="2"/>
</dbReference>
<dbReference type="InterPro" id="IPR048615">
    <property type="entry name" value="KDM5_C-hel"/>
</dbReference>
<evidence type="ECO:0000256" key="10">
    <source>
        <dbReference type="ARBA" id="ARBA00022964"/>
    </source>
</evidence>
<dbReference type="InterPro" id="IPR013637">
    <property type="entry name" value="Lys_sp_deMease-like_dom"/>
</dbReference>
<dbReference type="Gene3D" id="2.30.30.1150">
    <property type="match status" value="1"/>
</dbReference>
<evidence type="ECO:0000259" key="22">
    <source>
        <dbReference type="PROSITE" id="PS51184"/>
    </source>
</evidence>
<evidence type="ECO:0000259" key="23">
    <source>
        <dbReference type="PROSITE" id="PS51253"/>
    </source>
</evidence>
<dbReference type="PROSITE" id="PS51183">
    <property type="entry name" value="JMJN"/>
    <property type="match status" value="1"/>
</dbReference>
<dbReference type="Pfam" id="PF02928">
    <property type="entry name" value="zf-C5HC2"/>
    <property type="match status" value="1"/>
</dbReference>
<evidence type="ECO:0000256" key="13">
    <source>
        <dbReference type="ARBA" id="ARBA00023125"/>
    </source>
</evidence>
<dbReference type="InterPro" id="IPR003347">
    <property type="entry name" value="JmjC_dom"/>
</dbReference>
<dbReference type="Gene3D" id="1.10.150.60">
    <property type="entry name" value="ARID DNA-binding domain"/>
    <property type="match status" value="1"/>
</dbReference>
<dbReference type="PROSITE" id="PS51011">
    <property type="entry name" value="ARID"/>
    <property type="match status" value="1"/>
</dbReference>
<dbReference type="SMART" id="SM00545">
    <property type="entry name" value="JmjN"/>
    <property type="match status" value="1"/>
</dbReference>
<evidence type="ECO:0000256" key="17">
    <source>
        <dbReference type="SAM" id="MobiDB-lite"/>
    </source>
</evidence>
<evidence type="ECO:0000256" key="9">
    <source>
        <dbReference type="ARBA" id="ARBA00022853"/>
    </source>
</evidence>
<dbReference type="InterPro" id="IPR004198">
    <property type="entry name" value="Znf_C5HC2"/>
</dbReference>
<evidence type="ECO:0000256" key="8">
    <source>
        <dbReference type="ARBA" id="ARBA00022833"/>
    </source>
</evidence>
<dbReference type="InterPro" id="IPR001606">
    <property type="entry name" value="ARID_dom"/>
</dbReference>
<keyword evidence="7 16" id="KW-0863">Zinc-finger</keyword>
<comment type="caution">
    <text evidence="24">The sequence shown here is derived from an EMBL/GenBank/DDBJ whole genome shotgun (WGS) entry which is preliminary data.</text>
</comment>
<dbReference type="PANTHER" id="PTHR10694:SF33">
    <property type="entry name" value="LYSINE-SPECIFIC DEMETHYLASE 5"/>
    <property type="match status" value="1"/>
</dbReference>
<keyword evidence="14" id="KW-0539">Nucleus</keyword>
<dbReference type="PROSITE" id="PS51253">
    <property type="entry name" value="HTH_CENPB"/>
    <property type="match status" value="1"/>
</dbReference>
<dbReference type="Pfam" id="PF01388">
    <property type="entry name" value="ARID"/>
    <property type="match status" value="1"/>
</dbReference>
<proteinExistence type="inferred from homology"/>
<keyword evidence="18" id="KW-0812">Transmembrane</keyword>
<evidence type="ECO:0000259" key="19">
    <source>
        <dbReference type="PROSITE" id="PS50016"/>
    </source>
</evidence>
<feature type="domain" description="PHD-type" evidence="19">
    <location>
        <begin position="299"/>
        <end position="349"/>
    </location>
</feature>
<feature type="domain" description="ARID" evidence="20">
    <location>
        <begin position="88"/>
        <end position="178"/>
    </location>
</feature>
<feature type="compositionally biased region" description="Basic and acidic residues" evidence="17">
    <location>
        <begin position="1927"/>
        <end position="1943"/>
    </location>
</feature>
<dbReference type="SUPFAM" id="SSF46774">
    <property type="entry name" value="ARID-like"/>
    <property type="match status" value="1"/>
</dbReference>
<sequence>MQRYGLNLTMDDPYQNFIPPPEAPVFTPTEEEFADPLGFIAKIRPIAQKSGICKVKPPPDWQPPFAVNVDTFKFTPRVQRLNELEAKTRVKLNFLDQLAKFWELQGCSLKIPHVEKKLLDLYALYKGVEEEGGLLAVTREKRWNKVAIKIGYTQGKGVGGMLKGHYEKILYPFYVFKNSDAYDFDKHKQEDDKHNTEDDDQKYDQDYKPHGIAARTAAGAYVRKNKRERALKEEKVDIDYHMNSELKKLQYFGAGPKAAVPPVKEEPGSSPMKETKETVKSMKTRGKHQGPGVYSDVELYICHMCNRGDGDEYMLLCDGCDDAFHTYCLIPPLSDVPKGDWRCPKCVKQSFGEMADQFKSGYFNMPVHMVSCSTVEKEFWRLVNSLEDDVLVEYGADIHAAEMGSGFPTKDTQHLFAEDEEYINSGWNLNNLAILEQSVLCHINGDISGMKIPWCYVGMGEPKTWYGVPGESAELFEDVMKKTAPELFEQSPDLLHQLTTIMNPNVLMDQGVPIVRTNQHAGEFVITFPRAYHAGFNQGYNFAEAVNFCPADWLHIGRCCIEHYRSLCRQCVFSHEELICKMAADADRLDLMVAKATYEDMLAVVEKEKVLRKKLLDMGTTEAEREAFELLPDDERQCEVCKTTCFLSAVTCSCRPSRLVCIHHVEFLCDCDPSKHCLRYRYTLDELPAMLCRLKTRAVSFDRWKLGTLKEMITEADEKRFPESELLQNLVNAVGEAEKCASVAHQLVTKKVRTRNRQSSEGKYIAKLSLEELNCFYEQVSNLPCIIKEAKLIKSFIKYSMDIRKFCVKVDNIEESLPKVWKNPPVIVKKVKNNVGRPAKRKLHNEEDLERSPVKVSKIEVEVDFVKIRGHYKSYGLVQKKEVVEHARMHGVRPTASLFKVPKSTLSDWMKIDFDKLISSSKNGHLPKSGRPLTYGDSIDEQIYAWILQQRDFQLPVTIEAICIFAKGLVSKERPDLEFSASRGWVEKFMKRQNLTLRTKTSLAQKLPSDLETKIENWTLDSQFTILIMHACSLYGLYELVDKVEDFQKQAQEALEAETPDSEKLEKLIEFSATLDVDLQEIPKLRQVLQQAKWLDEVRNTLQDPPNVILDDLRKLMESGVGLAPHPAVEKAMAELQELLTVSERWEEKARICLQARPRHVLATLEAIINEASGIPVYLPNVSALHDALKKAKEWTSKVEQVQNSDSYPYLDALETLVNKGRPIPVRLDQLPQVESQVAAAKSWRERTARTFLKKNSTHSLLEVLSPRADIGIYSTGKNKKKKLRESVGEKERRDSENNVVIERAENEQRDPAAIVAAFKMAEVREVELMSELRLRNLEKIKQQEDVRYCVCRKSSSGFMLQCELCKDWFHGTCVPLPKSANMKNKSSQAAAVQAAKDLKFLCPLCLRSRRPRLETILSLLVSLQKLPVRLPEGEALQCLTERAMAWQDRARQALTTSELASALAKLSVLSQKMVEQAAREKTEKIINAELMKAANNPELQGHLASVTQSAFGGGTNVPVKQEPTTYNNGDSENSYTIPLSPQSPQQNNSEDIQMEVEVVSSNNQMAGMSEHAYSSASKSSTASSPRKHQRKTPLVARQMEAPVLELSEIAKSQLEDLMMEGDLLEVSLDETQHIWRILQACQRRNDGRYVEFDESDNLVIKERIEKEKPLVKVKKERKIKDPEKEKKKKRKKEEDVGTVVIKVKKPKETAEGSVSKEVKPKKVKKIKKEPDFNKKFEKDIFDSSFVTGDMESDLEQIKKILEKSEKPKKTADPDKPKKKRVKVKKEGDSVEKKRKLKVKIKVEKKEKANKMEDEDDDENDDENCSAIKCLKPTGEEVNWVQCDRCEEWYHLLCVGLGDDEVTEDEEYECFKCKNNGQVPFIPPSLGSQVQDHETDSNDFTMPSGDISLNSENLVIKSEESSPQDLTCHEGMDLSSMDSHDSSVDSTELNNSKKHVTKLKSLDSGGINYDTDNSLINSVSETYNLDDEEDYSQNDADDVPNTESNDVVEEENLIETVIQPEPAQKQEQSESQTLTTQTETSCTETSTESGFLEMSSSESRLEMILVNIMICYEFISIKQQLYNDAIHVVSFFFYICTLHYYSLLFFFFFSNFVLSLLFSVFGYNSLLHLLIIIYLNNDILLKLGWKQSQKIINNNNNFFLFEDSQYSHIDTQKLVFNQIC</sequence>
<dbReference type="SMART" id="SM00501">
    <property type="entry name" value="BRIGHT"/>
    <property type="match status" value="1"/>
</dbReference>
<dbReference type="CDD" id="cd15606">
    <property type="entry name" value="PHD2_KDM5A"/>
    <property type="match status" value="1"/>
</dbReference>
<dbReference type="Pfam" id="PF02373">
    <property type="entry name" value="JmjC"/>
    <property type="match status" value="1"/>
</dbReference>
<dbReference type="InterPro" id="IPR047970">
    <property type="entry name" value="KDM5A_PHD2"/>
</dbReference>
<feature type="region of interest" description="Disordered" evidence="17">
    <location>
        <begin position="2018"/>
        <end position="2040"/>
    </location>
</feature>
<keyword evidence="11" id="KW-0560">Oxidoreductase</keyword>
<dbReference type="CDD" id="cd15610">
    <property type="entry name" value="PHD3_KDM5A_like"/>
    <property type="match status" value="1"/>
</dbReference>
<dbReference type="SMART" id="SM00674">
    <property type="entry name" value="CENPB"/>
    <property type="match status" value="1"/>
</dbReference>
<evidence type="ECO:0000256" key="5">
    <source>
        <dbReference type="ARBA" id="ARBA00022723"/>
    </source>
</evidence>
<feature type="compositionally biased region" description="Polar residues" evidence="17">
    <location>
        <begin position="1523"/>
        <end position="1551"/>
    </location>
</feature>
<dbReference type="InterPro" id="IPR001965">
    <property type="entry name" value="Znf_PHD"/>
</dbReference>
<evidence type="ECO:0000313" key="25">
    <source>
        <dbReference type="Proteomes" id="UP001217089"/>
    </source>
</evidence>
<dbReference type="InterPro" id="IPR019786">
    <property type="entry name" value="Zinc_finger_PHD-type_CS"/>
</dbReference>
<keyword evidence="25" id="KW-1185">Reference proteome</keyword>
<dbReference type="Gene3D" id="3.30.40.10">
    <property type="entry name" value="Zinc/RING finger domain, C3HC4 (zinc finger)"/>
    <property type="match status" value="2"/>
</dbReference>
<feature type="transmembrane region" description="Helical" evidence="18">
    <location>
        <begin position="2085"/>
        <end position="2109"/>
    </location>
</feature>
<accession>A0ABQ9ED69</accession>
<keyword evidence="18" id="KW-1133">Transmembrane helix</keyword>
<evidence type="ECO:0000313" key="24">
    <source>
        <dbReference type="EMBL" id="KAJ8302371.1"/>
    </source>
</evidence>
<dbReference type="InterPro" id="IPR036431">
    <property type="entry name" value="ARID_dom_sf"/>
</dbReference>
<evidence type="ECO:0000256" key="6">
    <source>
        <dbReference type="ARBA" id="ARBA00022737"/>
    </source>
</evidence>